<accession>A0A8J6K9V1</accession>
<evidence type="ECO:0000313" key="1">
    <source>
        <dbReference type="EMBL" id="KAG9484446.1"/>
    </source>
</evidence>
<organism evidence="1 2">
    <name type="scientific">Eleutherodactylus coqui</name>
    <name type="common">Puerto Rican coqui</name>
    <dbReference type="NCBI Taxonomy" id="57060"/>
    <lineage>
        <taxon>Eukaryota</taxon>
        <taxon>Metazoa</taxon>
        <taxon>Chordata</taxon>
        <taxon>Craniata</taxon>
        <taxon>Vertebrata</taxon>
        <taxon>Euteleostomi</taxon>
        <taxon>Amphibia</taxon>
        <taxon>Batrachia</taxon>
        <taxon>Anura</taxon>
        <taxon>Neobatrachia</taxon>
        <taxon>Hyloidea</taxon>
        <taxon>Eleutherodactylidae</taxon>
        <taxon>Eleutherodactylinae</taxon>
        <taxon>Eleutherodactylus</taxon>
        <taxon>Eleutherodactylus</taxon>
    </lineage>
</organism>
<reference evidence="1" key="1">
    <citation type="thesis" date="2020" institute="ProQuest LLC" country="789 East Eisenhower Parkway, Ann Arbor, MI, USA">
        <title>Comparative Genomics and Chromosome Evolution.</title>
        <authorList>
            <person name="Mudd A.B."/>
        </authorList>
    </citation>
    <scope>NUCLEOTIDE SEQUENCE</scope>
    <source>
        <strain evidence="1">HN-11 Male</strain>
        <tissue evidence="1">Kidney and liver</tissue>
    </source>
</reference>
<proteinExistence type="predicted"/>
<dbReference type="Proteomes" id="UP000770717">
    <property type="component" value="Unassembled WGS sequence"/>
</dbReference>
<sequence length="76" mass="8667">MDMFVGGFPSIWSKCWALMCCEQGLTFFFVLSKLVLMFVKLVKLAHLQITFSAMPLGLHGQHEREFQVQNKNLASS</sequence>
<protein>
    <submittedName>
        <fullName evidence="1">Uncharacterized protein</fullName>
    </submittedName>
</protein>
<comment type="caution">
    <text evidence="1">The sequence shown here is derived from an EMBL/GenBank/DDBJ whole genome shotgun (WGS) entry which is preliminary data.</text>
</comment>
<keyword evidence="2" id="KW-1185">Reference proteome</keyword>
<dbReference type="AlphaFoldDB" id="A0A8J6K9V1"/>
<dbReference type="EMBL" id="WNTK01000005">
    <property type="protein sequence ID" value="KAG9484446.1"/>
    <property type="molecule type" value="Genomic_DNA"/>
</dbReference>
<gene>
    <name evidence="1" type="ORF">GDO78_010040</name>
</gene>
<name>A0A8J6K9V1_ELECQ</name>
<evidence type="ECO:0000313" key="2">
    <source>
        <dbReference type="Proteomes" id="UP000770717"/>
    </source>
</evidence>